<dbReference type="RefSeq" id="WP_093921649.1">
    <property type="nucleotide sequence ID" value="NZ_FONW01000018.1"/>
</dbReference>
<proteinExistence type="predicted"/>
<dbReference type="PROSITE" id="PS51318">
    <property type="entry name" value="TAT"/>
    <property type="match status" value="1"/>
</dbReference>
<dbReference type="STRING" id="655355.SAMN05216283_11811"/>
<dbReference type="AlphaFoldDB" id="A0A1I2M7I4"/>
<dbReference type="InterPro" id="IPR006311">
    <property type="entry name" value="TAT_signal"/>
</dbReference>
<feature type="domain" description="Gfo/Idh/MocA-like oxidoreductase N-terminal" evidence="1">
    <location>
        <begin position="45"/>
        <end position="161"/>
    </location>
</feature>
<gene>
    <name evidence="3" type="ORF">SAMN05216283_11811</name>
</gene>
<dbReference type="Gene3D" id="3.30.360.10">
    <property type="entry name" value="Dihydrodipicolinate Reductase, domain 2"/>
    <property type="match status" value="1"/>
</dbReference>
<dbReference type="PANTHER" id="PTHR43818">
    <property type="entry name" value="BCDNA.GH03377"/>
    <property type="match status" value="1"/>
</dbReference>
<dbReference type="GO" id="GO:0000166">
    <property type="term" value="F:nucleotide binding"/>
    <property type="evidence" value="ECO:0007669"/>
    <property type="project" value="InterPro"/>
</dbReference>
<dbReference type="SUPFAM" id="SSF55347">
    <property type="entry name" value="Glyceraldehyde-3-phosphate dehydrogenase-like, C-terminal domain"/>
    <property type="match status" value="1"/>
</dbReference>
<name>A0A1I2M7I4_9BACT</name>
<dbReference type="Pfam" id="PF19051">
    <property type="entry name" value="GFO_IDH_MocA_C2"/>
    <property type="match status" value="1"/>
</dbReference>
<evidence type="ECO:0000313" key="3">
    <source>
        <dbReference type="EMBL" id="SFF85151.1"/>
    </source>
</evidence>
<dbReference type="PANTHER" id="PTHR43818:SF10">
    <property type="entry name" value="NADH-DEPENDENT DEHYDROGENASE-RELATED"/>
    <property type="match status" value="1"/>
</dbReference>
<evidence type="ECO:0000259" key="2">
    <source>
        <dbReference type="Pfam" id="PF19051"/>
    </source>
</evidence>
<organism evidence="3 4">
    <name type="scientific">Sunxiuqinia elliptica</name>
    <dbReference type="NCBI Taxonomy" id="655355"/>
    <lineage>
        <taxon>Bacteria</taxon>
        <taxon>Pseudomonadati</taxon>
        <taxon>Bacteroidota</taxon>
        <taxon>Bacteroidia</taxon>
        <taxon>Marinilabiliales</taxon>
        <taxon>Prolixibacteraceae</taxon>
        <taxon>Sunxiuqinia</taxon>
    </lineage>
</organism>
<accession>A0A1I2M7I4</accession>
<dbReference type="InterPro" id="IPR036291">
    <property type="entry name" value="NAD(P)-bd_dom_sf"/>
</dbReference>
<feature type="domain" description="Gfo/Idh/MocA-like oxidoreductase bacterial type C-terminal" evidence="2">
    <location>
        <begin position="206"/>
        <end position="264"/>
    </location>
</feature>
<dbReference type="Proteomes" id="UP000198964">
    <property type="component" value="Unassembled WGS sequence"/>
</dbReference>
<dbReference type="SUPFAM" id="SSF51735">
    <property type="entry name" value="NAD(P)-binding Rossmann-fold domains"/>
    <property type="match status" value="1"/>
</dbReference>
<keyword evidence="4" id="KW-1185">Reference proteome</keyword>
<dbReference type="Pfam" id="PF01408">
    <property type="entry name" value="GFO_IDH_MocA"/>
    <property type="match status" value="1"/>
</dbReference>
<protein>
    <submittedName>
        <fullName evidence="3">Oxidoreductase family, NAD-binding Rossmann fold</fullName>
    </submittedName>
</protein>
<sequence length="495" mass="55995">MKREHKAINRRHFIGTASAAFAGLTVLPSQVIGGLGHRAPSDKLNIAGIGVGGMGYRNLKNMESENIVALCDVDWKYANRNSFREWPTANRYKDFRVMFDQQKDIDAVMIATPDHTHALPALMAMRQGLHVYVQKPMTHSVYESRILTETARKYNVATQMGNQGNSNEGIRQICEWIWVGKIGDITKVDAWTNRPIWPQGLERPQKEMRTPKTLDWDLFLGPAAYRPYNEIYTPWNWRGWWDFGTGALGDMACHILDPVFKALKLQYPSSVQGSSTPVNTESAPNAEMVIYEFPARDNLPKVAMPPVKVTWYDGGLMPPRPDELLEGQAMGNESGGCIFYGTKGKIMCGASSANPTLLPTSDMAHFEAPEKIIHRIPNATTNGHEQDWIRACKETPQNRVEASSYFEYSGPLNEMVVMGVLAVRLQSLQRKLLWDGANMRFTNINSQDQLRILASDEFEVVNGDPRFNKKYVTLSAQQAAQEWIRHNYRQGWEQI</sequence>
<evidence type="ECO:0000259" key="1">
    <source>
        <dbReference type="Pfam" id="PF01408"/>
    </source>
</evidence>
<dbReference type="Gene3D" id="3.40.50.720">
    <property type="entry name" value="NAD(P)-binding Rossmann-like Domain"/>
    <property type="match status" value="1"/>
</dbReference>
<dbReference type="EMBL" id="FONW01000018">
    <property type="protein sequence ID" value="SFF85151.1"/>
    <property type="molecule type" value="Genomic_DNA"/>
</dbReference>
<reference evidence="3 4" key="1">
    <citation type="submission" date="2016-10" db="EMBL/GenBank/DDBJ databases">
        <authorList>
            <person name="de Groot N.N."/>
        </authorList>
    </citation>
    <scope>NUCLEOTIDE SEQUENCE [LARGE SCALE GENOMIC DNA]</scope>
    <source>
        <strain evidence="3 4">CGMCC 1.9156</strain>
    </source>
</reference>
<dbReference type="InterPro" id="IPR000683">
    <property type="entry name" value="Gfo/Idh/MocA-like_OxRdtase_N"/>
</dbReference>
<evidence type="ECO:0000313" key="4">
    <source>
        <dbReference type="Proteomes" id="UP000198964"/>
    </source>
</evidence>
<dbReference type="InterPro" id="IPR043906">
    <property type="entry name" value="Gfo/Idh/MocA_OxRdtase_bact_C"/>
</dbReference>
<dbReference type="InterPro" id="IPR050463">
    <property type="entry name" value="Gfo/Idh/MocA_oxidrdct_glycsds"/>
</dbReference>